<dbReference type="AlphaFoldDB" id="A0A540V4Q1"/>
<protein>
    <submittedName>
        <fullName evidence="1">Uncharacterized protein</fullName>
    </submittedName>
</protein>
<reference evidence="1 2" key="1">
    <citation type="submission" date="2019-06" db="EMBL/GenBank/DDBJ databases">
        <title>Genome sequence of Ureibacillus terrenus.</title>
        <authorList>
            <person name="Maclea K.S."/>
            <person name="Simoes M."/>
        </authorList>
    </citation>
    <scope>NUCLEOTIDE SEQUENCE [LARGE SCALE GENOMIC DNA]</scope>
    <source>
        <strain evidence="1 2">ATCC BAA-384</strain>
    </source>
</reference>
<organism evidence="1 2">
    <name type="scientific">Ureibacillus terrenus</name>
    <dbReference type="NCBI Taxonomy" id="118246"/>
    <lineage>
        <taxon>Bacteria</taxon>
        <taxon>Bacillati</taxon>
        <taxon>Bacillota</taxon>
        <taxon>Bacilli</taxon>
        <taxon>Bacillales</taxon>
        <taxon>Caryophanaceae</taxon>
        <taxon>Ureibacillus</taxon>
    </lineage>
</organism>
<dbReference type="RefSeq" id="WP_141601278.1">
    <property type="nucleotide sequence ID" value="NZ_VIGD01000003.1"/>
</dbReference>
<keyword evidence="2" id="KW-1185">Reference proteome</keyword>
<dbReference type="Proteomes" id="UP000315753">
    <property type="component" value="Unassembled WGS sequence"/>
</dbReference>
<name>A0A540V4Q1_9BACL</name>
<dbReference type="EMBL" id="VIGD01000003">
    <property type="protein sequence ID" value="TQE91719.1"/>
    <property type="molecule type" value="Genomic_DNA"/>
</dbReference>
<accession>A0A540V4Q1</accession>
<comment type="caution">
    <text evidence="1">The sequence shown here is derived from an EMBL/GenBank/DDBJ whole genome shotgun (WGS) entry which is preliminary data.</text>
</comment>
<gene>
    <name evidence="1" type="ORF">FKZ59_03075</name>
</gene>
<proteinExistence type="predicted"/>
<evidence type="ECO:0000313" key="2">
    <source>
        <dbReference type="Proteomes" id="UP000315753"/>
    </source>
</evidence>
<evidence type="ECO:0000313" key="1">
    <source>
        <dbReference type="EMBL" id="TQE91719.1"/>
    </source>
</evidence>
<dbReference type="OrthoDB" id="2377022at2"/>
<sequence>MRFDIRLDGYIVNCDKGYDEFIDDFVEWLESNGWGYAGMTLPVTEEENIEAEIDKMLTNEHYKKWGGFLVLNDDEEEEGAVRKVD</sequence>